<dbReference type="EMBL" id="UGQM01000001">
    <property type="protein sequence ID" value="STZ41711.1"/>
    <property type="molecule type" value="Genomic_DNA"/>
</dbReference>
<accession>A0A378SGG9</accession>
<name>A0A378SGG9_9MYCO</name>
<evidence type="ECO:0000313" key="1">
    <source>
        <dbReference type="EMBL" id="STZ41711.1"/>
    </source>
</evidence>
<dbReference type="Proteomes" id="UP000254291">
    <property type="component" value="Unassembled WGS sequence"/>
</dbReference>
<sequence length="99" mass="10631">MTEPTPDYHARAGMYRLLVGYGAMTLTGNPGGAAVYNSALDNALADPRLKRILNQLVGVVFATHLQSCGDDPKATVEMIVRELRAAEDLAGLDDQDGER</sequence>
<reference evidence="1 2" key="1">
    <citation type="submission" date="2018-06" db="EMBL/GenBank/DDBJ databases">
        <authorList>
            <consortium name="Pathogen Informatics"/>
            <person name="Doyle S."/>
        </authorList>
    </citation>
    <scope>NUCLEOTIDE SEQUENCE [LARGE SCALE GENOMIC DNA]</scope>
    <source>
        <strain evidence="1 2">NCTC10742</strain>
    </source>
</reference>
<dbReference type="RefSeq" id="WP_147292262.1">
    <property type="nucleotide sequence ID" value="NZ_JACKST010000065.1"/>
</dbReference>
<evidence type="ECO:0000313" key="2">
    <source>
        <dbReference type="Proteomes" id="UP000254291"/>
    </source>
</evidence>
<proteinExistence type="predicted"/>
<dbReference type="AlphaFoldDB" id="A0A378SGG9"/>
<gene>
    <name evidence="1" type="ORF">NCTC10742_00918</name>
</gene>
<protein>
    <submittedName>
        <fullName evidence="1">Uncharacterized protein</fullName>
    </submittedName>
</protein>
<organism evidence="1 2">
    <name type="scientific">Mycolicibacterium gilvum</name>
    <dbReference type="NCBI Taxonomy" id="1804"/>
    <lineage>
        <taxon>Bacteria</taxon>
        <taxon>Bacillati</taxon>
        <taxon>Actinomycetota</taxon>
        <taxon>Actinomycetes</taxon>
        <taxon>Mycobacteriales</taxon>
        <taxon>Mycobacteriaceae</taxon>
        <taxon>Mycolicibacterium</taxon>
    </lineage>
</organism>